<sequence>MKNTFRIKEFWIHVISWICLLSFPFGIALVQVGTLEPVFLLQVFFNPIVFYANYSILAPKLLLKKKIALYIVASIGFLVLFSLAANKIPIYSPFNDVDHLVRFEDEFPPAKSMRYAMRGVFFFAFFLLGGIFCLMVDFYKRDKLSKETEAQRTETELQFLKAQLNPHFLFNSLNSVYSLVRNKSNDASEAVLTLSELMRYMLYEANKEIVPLLKEIEYIKNYVSLQRLRLSNSQDVKLSIKGQYEKKKIYPLLLISFIENAFKYGTDFKGVTGVSIKIEVIHNTLHFNVSNSIGVYRKNTDNSGVGLTNIKNRLNLLYPKMHTLNITEEEGLHIVNLILMLDQTEMSH</sequence>
<evidence type="ECO:0000313" key="4">
    <source>
        <dbReference type="Proteomes" id="UP001597344"/>
    </source>
</evidence>
<comment type="caution">
    <text evidence="3">The sequence shown here is derived from an EMBL/GenBank/DDBJ whole genome shotgun (WGS) entry which is preliminary data.</text>
</comment>
<reference evidence="4" key="1">
    <citation type="journal article" date="2019" name="Int. J. Syst. Evol. Microbiol.">
        <title>The Global Catalogue of Microorganisms (GCM) 10K type strain sequencing project: providing services to taxonomists for standard genome sequencing and annotation.</title>
        <authorList>
            <consortium name="The Broad Institute Genomics Platform"/>
            <consortium name="The Broad Institute Genome Sequencing Center for Infectious Disease"/>
            <person name="Wu L."/>
            <person name="Ma J."/>
        </authorList>
    </citation>
    <scope>NUCLEOTIDE SEQUENCE [LARGE SCALE GENOMIC DNA]</scope>
    <source>
        <strain evidence="4">DT92</strain>
    </source>
</reference>
<dbReference type="InterPro" id="IPR036890">
    <property type="entry name" value="HATPase_C_sf"/>
</dbReference>
<dbReference type="GO" id="GO:0004673">
    <property type="term" value="F:protein histidine kinase activity"/>
    <property type="evidence" value="ECO:0007669"/>
    <property type="project" value="UniProtKB-EC"/>
</dbReference>
<dbReference type="InterPro" id="IPR050640">
    <property type="entry name" value="Bact_2-comp_sensor_kinase"/>
</dbReference>
<keyword evidence="4" id="KW-1185">Reference proteome</keyword>
<keyword evidence="3" id="KW-0808">Transferase</keyword>
<protein>
    <submittedName>
        <fullName evidence="3">Sensor histidine kinase</fullName>
        <ecNumber evidence="3">2.7.13.3</ecNumber>
    </submittedName>
</protein>
<accession>A0ABW5AW11</accession>
<dbReference type="Pfam" id="PF06580">
    <property type="entry name" value="His_kinase"/>
    <property type="match status" value="1"/>
</dbReference>
<dbReference type="PANTHER" id="PTHR34220:SF7">
    <property type="entry name" value="SENSOR HISTIDINE KINASE YPDA"/>
    <property type="match status" value="1"/>
</dbReference>
<keyword evidence="1" id="KW-1133">Transmembrane helix</keyword>
<keyword evidence="1" id="KW-0472">Membrane</keyword>
<dbReference type="RefSeq" id="WP_378320157.1">
    <property type="nucleotide sequence ID" value="NZ_JBHUHY010000007.1"/>
</dbReference>
<feature type="transmembrane region" description="Helical" evidence="1">
    <location>
        <begin position="38"/>
        <end position="55"/>
    </location>
</feature>
<dbReference type="Proteomes" id="UP001597344">
    <property type="component" value="Unassembled WGS sequence"/>
</dbReference>
<evidence type="ECO:0000256" key="1">
    <source>
        <dbReference type="SAM" id="Phobius"/>
    </source>
</evidence>
<evidence type="ECO:0000259" key="2">
    <source>
        <dbReference type="Pfam" id="PF06580"/>
    </source>
</evidence>
<dbReference type="EC" id="2.7.13.3" evidence="3"/>
<gene>
    <name evidence="3" type="ORF">ACFSJT_10210</name>
</gene>
<keyword evidence="3" id="KW-0418">Kinase</keyword>
<evidence type="ECO:0000313" key="3">
    <source>
        <dbReference type="EMBL" id="MFD2187163.1"/>
    </source>
</evidence>
<keyword evidence="1" id="KW-0812">Transmembrane</keyword>
<dbReference type="PANTHER" id="PTHR34220">
    <property type="entry name" value="SENSOR HISTIDINE KINASE YPDA"/>
    <property type="match status" value="1"/>
</dbReference>
<dbReference type="EMBL" id="JBHUHY010000007">
    <property type="protein sequence ID" value="MFD2187163.1"/>
    <property type="molecule type" value="Genomic_DNA"/>
</dbReference>
<proteinExistence type="predicted"/>
<feature type="domain" description="Signal transduction histidine kinase internal region" evidence="2">
    <location>
        <begin position="155"/>
        <end position="232"/>
    </location>
</feature>
<feature type="transmembrane region" description="Helical" evidence="1">
    <location>
        <begin position="67"/>
        <end position="85"/>
    </location>
</feature>
<dbReference type="Gene3D" id="3.30.565.10">
    <property type="entry name" value="Histidine kinase-like ATPase, C-terminal domain"/>
    <property type="match status" value="1"/>
</dbReference>
<feature type="transmembrane region" description="Helical" evidence="1">
    <location>
        <begin position="115"/>
        <end position="136"/>
    </location>
</feature>
<organism evidence="3 4">
    <name type="scientific">Aquimarina celericrescens</name>
    <dbReference type="NCBI Taxonomy" id="1964542"/>
    <lineage>
        <taxon>Bacteria</taxon>
        <taxon>Pseudomonadati</taxon>
        <taxon>Bacteroidota</taxon>
        <taxon>Flavobacteriia</taxon>
        <taxon>Flavobacteriales</taxon>
        <taxon>Flavobacteriaceae</taxon>
        <taxon>Aquimarina</taxon>
    </lineage>
</organism>
<name>A0ABW5AW11_9FLAO</name>
<dbReference type="InterPro" id="IPR010559">
    <property type="entry name" value="Sig_transdc_His_kin_internal"/>
</dbReference>
<feature type="transmembrane region" description="Helical" evidence="1">
    <location>
        <begin position="12"/>
        <end position="32"/>
    </location>
</feature>